<organism evidence="1 2">
    <name type="scientific">Parascaris univalens</name>
    <name type="common">Nematode worm</name>
    <dbReference type="NCBI Taxonomy" id="6257"/>
    <lineage>
        <taxon>Eukaryota</taxon>
        <taxon>Metazoa</taxon>
        <taxon>Ecdysozoa</taxon>
        <taxon>Nematoda</taxon>
        <taxon>Chromadorea</taxon>
        <taxon>Rhabditida</taxon>
        <taxon>Spirurina</taxon>
        <taxon>Ascaridomorpha</taxon>
        <taxon>Ascaridoidea</taxon>
        <taxon>Ascarididae</taxon>
        <taxon>Parascaris</taxon>
    </lineage>
</organism>
<reference evidence="2" key="1">
    <citation type="submission" date="2022-11" db="UniProtKB">
        <authorList>
            <consortium name="WormBaseParasite"/>
        </authorList>
    </citation>
    <scope>IDENTIFICATION</scope>
</reference>
<accession>A0A914ZSP8</accession>
<name>A0A914ZSP8_PARUN</name>
<dbReference type="Proteomes" id="UP000887569">
    <property type="component" value="Unplaced"/>
</dbReference>
<dbReference type="WBParaSite" id="PgB13_g022_t01">
    <property type="protein sequence ID" value="PgB13_g022_t01"/>
    <property type="gene ID" value="PgB13_g022"/>
</dbReference>
<sequence>MLPKDIYNYIKLLETSETNLGWYTKCCKRCLSWCSGHNICLTHRRLAVRARPRSNPPKVLGLMVPCCTNCCKRSRCAVVIAFAETFEVGRLISWAWSLQIYFQCIRTASLLLYHICRMGRCFVNVVPMNRALSSLAEQFSPSCFFSDVGSETLASLLRAD</sequence>
<evidence type="ECO:0000313" key="1">
    <source>
        <dbReference type="Proteomes" id="UP000887569"/>
    </source>
</evidence>
<proteinExistence type="predicted"/>
<keyword evidence="1" id="KW-1185">Reference proteome</keyword>
<dbReference type="AlphaFoldDB" id="A0A914ZSP8"/>
<evidence type="ECO:0000313" key="2">
    <source>
        <dbReference type="WBParaSite" id="PgB13_g022_t01"/>
    </source>
</evidence>
<protein>
    <submittedName>
        <fullName evidence="2">Uncharacterized protein</fullName>
    </submittedName>
</protein>